<dbReference type="EMBL" id="BAABME010008737">
    <property type="protein sequence ID" value="GAA0173711.1"/>
    <property type="molecule type" value="Genomic_DNA"/>
</dbReference>
<name>A0AAV3RDG0_LITER</name>
<evidence type="ECO:0000313" key="1">
    <source>
        <dbReference type="EMBL" id="GAA0173711.1"/>
    </source>
</evidence>
<evidence type="ECO:0008006" key="3">
    <source>
        <dbReference type="Google" id="ProtNLM"/>
    </source>
</evidence>
<evidence type="ECO:0000313" key="2">
    <source>
        <dbReference type="Proteomes" id="UP001454036"/>
    </source>
</evidence>
<gene>
    <name evidence="1" type="ORF">LIER_27272</name>
</gene>
<keyword evidence="2" id="KW-1185">Reference proteome</keyword>
<dbReference type="Proteomes" id="UP001454036">
    <property type="component" value="Unassembled WGS sequence"/>
</dbReference>
<proteinExistence type="predicted"/>
<accession>A0AAV3RDG0</accession>
<dbReference type="AlphaFoldDB" id="A0AAV3RDG0"/>
<protein>
    <recommendedName>
        <fullName evidence="3">Helitron helicase-like domain-containing protein</fullName>
    </recommendedName>
</protein>
<reference evidence="1 2" key="1">
    <citation type="submission" date="2024-01" db="EMBL/GenBank/DDBJ databases">
        <title>The complete chloroplast genome sequence of Lithospermum erythrorhizon: insights into the phylogenetic relationship among Boraginaceae species and the maternal lineages of purple gromwells.</title>
        <authorList>
            <person name="Okada T."/>
            <person name="Watanabe K."/>
        </authorList>
    </citation>
    <scope>NUCLEOTIDE SEQUENCE [LARGE SCALE GENOMIC DNA]</scope>
</reference>
<comment type="caution">
    <text evidence="1">The sequence shown here is derived from an EMBL/GenBank/DDBJ whole genome shotgun (WGS) entry which is preliminary data.</text>
</comment>
<organism evidence="1 2">
    <name type="scientific">Lithospermum erythrorhizon</name>
    <name type="common">Purple gromwell</name>
    <name type="synonym">Lithospermum officinale var. erythrorhizon</name>
    <dbReference type="NCBI Taxonomy" id="34254"/>
    <lineage>
        <taxon>Eukaryota</taxon>
        <taxon>Viridiplantae</taxon>
        <taxon>Streptophyta</taxon>
        <taxon>Embryophyta</taxon>
        <taxon>Tracheophyta</taxon>
        <taxon>Spermatophyta</taxon>
        <taxon>Magnoliopsida</taxon>
        <taxon>eudicotyledons</taxon>
        <taxon>Gunneridae</taxon>
        <taxon>Pentapetalae</taxon>
        <taxon>asterids</taxon>
        <taxon>lamiids</taxon>
        <taxon>Boraginales</taxon>
        <taxon>Boraginaceae</taxon>
        <taxon>Boraginoideae</taxon>
        <taxon>Lithospermeae</taxon>
        <taxon>Lithospermum</taxon>
    </lineage>
</organism>
<sequence>MSGKLFGQVASVVHVEFQKRGLPHAHFLIILKPSYKYLSPEAYNRIVSAELPDKNVKNSLFAAFSVKMDKPTMLLPQVHYDTRHWTVRITVTKEIATLTCNTGMRLKRYIFTDDEVQYTFNLFL</sequence>